<gene>
    <name evidence="1" type="ORF">BVC80_8761g4</name>
</gene>
<dbReference type="InterPro" id="IPR003774">
    <property type="entry name" value="AlgH-like"/>
</dbReference>
<dbReference type="Gene3D" id="3.40.1740.10">
    <property type="entry name" value="VC0467-like"/>
    <property type="match status" value="1"/>
</dbReference>
<evidence type="ECO:0000313" key="2">
    <source>
        <dbReference type="Proteomes" id="UP000195402"/>
    </source>
</evidence>
<dbReference type="Pfam" id="PF02622">
    <property type="entry name" value="DUF179"/>
    <property type="match status" value="1"/>
</dbReference>
<proteinExistence type="predicted"/>
<keyword evidence="2" id="KW-1185">Reference proteome</keyword>
<dbReference type="OMA" id="WERTTIP"/>
<dbReference type="PANTHER" id="PTHR31984:SF1">
    <property type="entry name" value="OS10G0330400 PROTEIN"/>
    <property type="match status" value="1"/>
</dbReference>
<dbReference type="InParanoid" id="A0A200QN97"/>
<comment type="caution">
    <text evidence="1">The sequence shown here is derived from an EMBL/GenBank/DDBJ whole genome shotgun (WGS) entry which is preliminary data.</text>
</comment>
<dbReference type="Proteomes" id="UP000195402">
    <property type="component" value="Unassembled WGS sequence"/>
</dbReference>
<evidence type="ECO:0000313" key="1">
    <source>
        <dbReference type="EMBL" id="OVA11925.1"/>
    </source>
</evidence>
<sequence>MSSRRPSALASKKKKFIIPLIYDPNHYYYYRHSKQQDAGRIFPIIKCCDLKSSSSSINADWRSFRASLVDWERTTIPEESSNRLDPGGTEDHLPRVTKAKKWAHILSQPEKGCLLVATEKLDGVHIFKETVILLLSIDSKGPTGIILNRPSSLKETKSTVTGVEEISVEMPLYFGGTFDEKLVLVGPKKGDAKKVVRRSGVFEEVMEGLYYGTKEESVICAAEMFKRNEIGVEDFRVFEGYCWWGKNKLKEEIRAGYWKVIACSPSVFGLY</sequence>
<dbReference type="EMBL" id="MVGT01001458">
    <property type="protein sequence ID" value="OVA11925.1"/>
    <property type="molecule type" value="Genomic_DNA"/>
</dbReference>
<dbReference type="AlphaFoldDB" id="A0A200QN97"/>
<dbReference type="PANTHER" id="PTHR31984">
    <property type="entry name" value="TRANSPORTER, PUTATIVE (DUF179)-RELATED"/>
    <property type="match status" value="1"/>
</dbReference>
<protein>
    <recommendedName>
        <fullName evidence="3">Transcriptional regulator</fullName>
    </recommendedName>
</protein>
<accession>A0A200QN97</accession>
<dbReference type="SUPFAM" id="SSF143456">
    <property type="entry name" value="VC0467-like"/>
    <property type="match status" value="1"/>
</dbReference>
<reference evidence="1 2" key="1">
    <citation type="journal article" date="2017" name="Mol. Plant">
        <title>The Genome of Medicinal Plant Macleaya cordata Provides New Insights into Benzylisoquinoline Alkaloids Metabolism.</title>
        <authorList>
            <person name="Liu X."/>
            <person name="Liu Y."/>
            <person name="Huang P."/>
            <person name="Ma Y."/>
            <person name="Qing Z."/>
            <person name="Tang Q."/>
            <person name="Cao H."/>
            <person name="Cheng P."/>
            <person name="Zheng Y."/>
            <person name="Yuan Z."/>
            <person name="Zhou Y."/>
            <person name="Liu J."/>
            <person name="Tang Z."/>
            <person name="Zhuo Y."/>
            <person name="Zhang Y."/>
            <person name="Yu L."/>
            <person name="Huang J."/>
            <person name="Yang P."/>
            <person name="Peng Q."/>
            <person name="Zhang J."/>
            <person name="Jiang W."/>
            <person name="Zhang Z."/>
            <person name="Lin K."/>
            <person name="Ro D.K."/>
            <person name="Chen X."/>
            <person name="Xiong X."/>
            <person name="Shang Y."/>
            <person name="Huang S."/>
            <person name="Zeng J."/>
        </authorList>
    </citation>
    <scope>NUCLEOTIDE SEQUENCE [LARGE SCALE GENOMIC DNA]</scope>
    <source>
        <strain evidence="2">cv. BLH2017</strain>
        <tissue evidence="1">Root</tissue>
    </source>
</reference>
<organism evidence="1 2">
    <name type="scientific">Macleaya cordata</name>
    <name type="common">Five-seeded plume-poppy</name>
    <name type="synonym">Bocconia cordata</name>
    <dbReference type="NCBI Taxonomy" id="56857"/>
    <lineage>
        <taxon>Eukaryota</taxon>
        <taxon>Viridiplantae</taxon>
        <taxon>Streptophyta</taxon>
        <taxon>Embryophyta</taxon>
        <taxon>Tracheophyta</taxon>
        <taxon>Spermatophyta</taxon>
        <taxon>Magnoliopsida</taxon>
        <taxon>Ranunculales</taxon>
        <taxon>Papaveraceae</taxon>
        <taxon>Papaveroideae</taxon>
        <taxon>Macleaya</taxon>
    </lineage>
</organism>
<evidence type="ECO:0008006" key="3">
    <source>
        <dbReference type="Google" id="ProtNLM"/>
    </source>
</evidence>
<name>A0A200QN97_MACCD</name>
<dbReference type="OrthoDB" id="1916830at2759"/>